<protein>
    <submittedName>
        <fullName evidence="2">Uncharacterized protein</fullName>
    </submittedName>
</protein>
<reference evidence="2" key="3">
    <citation type="submission" date="2023-05" db="EMBL/GenBank/DDBJ databases">
        <authorList>
            <person name="Smith C.H."/>
        </authorList>
    </citation>
    <scope>NUCLEOTIDE SEQUENCE</scope>
    <source>
        <strain evidence="2">CHS0354</strain>
        <tissue evidence="2">Mantle</tissue>
    </source>
</reference>
<feature type="region of interest" description="Disordered" evidence="1">
    <location>
        <begin position="1"/>
        <end position="28"/>
    </location>
</feature>
<feature type="compositionally biased region" description="Polar residues" evidence="1">
    <location>
        <begin position="1"/>
        <end position="12"/>
    </location>
</feature>
<name>A0AAE0T2I2_9BIVA</name>
<gene>
    <name evidence="2" type="ORF">CHS0354_003778</name>
</gene>
<organism evidence="2 3">
    <name type="scientific">Potamilus streckersoni</name>
    <dbReference type="NCBI Taxonomy" id="2493646"/>
    <lineage>
        <taxon>Eukaryota</taxon>
        <taxon>Metazoa</taxon>
        <taxon>Spiralia</taxon>
        <taxon>Lophotrochozoa</taxon>
        <taxon>Mollusca</taxon>
        <taxon>Bivalvia</taxon>
        <taxon>Autobranchia</taxon>
        <taxon>Heteroconchia</taxon>
        <taxon>Palaeoheterodonta</taxon>
        <taxon>Unionida</taxon>
        <taxon>Unionoidea</taxon>
        <taxon>Unionidae</taxon>
        <taxon>Ambleminae</taxon>
        <taxon>Lampsilini</taxon>
        <taxon>Potamilus</taxon>
    </lineage>
</organism>
<evidence type="ECO:0000313" key="3">
    <source>
        <dbReference type="Proteomes" id="UP001195483"/>
    </source>
</evidence>
<proteinExistence type="predicted"/>
<dbReference type="Proteomes" id="UP001195483">
    <property type="component" value="Unassembled WGS sequence"/>
</dbReference>
<evidence type="ECO:0000313" key="2">
    <source>
        <dbReference type="EMBL" id="KAK3602526.1"/>
    </source>
</evidence>
<comment type="caution">
    <text evidence="2">The sequence shown here is derived from an EMBL/GenBank/DDBJ whole genome shotgun (WGS) entry which is preliminary data.</text>
</comment>
<dbReference type="EMBL" id="JAEAOA010000298">
    <property type="protein sequence ID" value="KAK3602526.1"/>
    <property type="molecule type" value="Genomic_DNA"/>
</dbReference>
<keyword evidence="3" id="KW-1185">Reference proteome</keyword>
<reference evidence="2" key="1">
    <citation type="journal article" date="2021" name="Genome Biol. Evol.">
        <title>A High-Quality Reference Genome for a Parasitic Bivalve with Doubly Uniparental Inheritance (Bivalvia: Unionida).</title>
        <authorList>
            <person name="Smith C.H."/>
        </authorList>
    </citation>
    <scope>NUCLEOTIDE SEQUENCE</scope>
    <source>
        <strain evidence="2">CHS0354</strain>
    </source>
</reference>
<evidence type="ECO:0000256" key="1">
    <source>
        <dbReference type="SAM" id="MobiDB-lite"/>
    </source>
</evidence>
<reference evidence="2" key="2">
    <citation type="journal article" date="2021" name="Genome Biol. Evol.">
        <title>Developing a high-quality reference genome for a parasitic bivalve with doubly uniparental inheritance (Bivalvia: Unionida).</title>
        <authorList>
            <person name="Smith C.H."/>
        </authorList>
    </citation>
    <scope>NUCLEOTIDE SEQUENCE</scope>
    <source>
        <strain evidence="2">CHS0354</strain>
        <tissue evidence="2">Mantle</tissue>
    </source>
</reference>
<accession>A0AAE0T2I2</accession>
<sequence length="76" mass="8776">MTQECSMTSRNLFDNDDEDRMKPPDPNMIIVSTSTVSMSDPEEAYPEEAYPEEAYPEEAYPEEAYPEEAYQTHCKT</sequence>
<dbReference type="AlphaFoldDB" id="A0AAE0T2I2"/>